<feature type="transmembrane region" description="Helical" evidence="6">
    <location>
        <begin position="302"/>
        <end position="327"/>
    </location>
</feature>
<accession>A0A964BTW6</accession>
<feature type="transmembrane region" description="Helical" evidence="6">
    <location>
        <begin position="140"/>
        <end position="163"/>
    </location>
</feature>
<evidence type="ECO:0000256" key="5">
    <source>
        <dbReference type="ARBA" id="ARBA00023136"/>
    </source>
</evidence>
<feature type="transmembrane region" description="Helical" evidence="6">
    <location>
        <begin position="202"/>
        <end position="226"/>
    </location>
</feature>
<dbReference type="AlphaFoldDB" id="A0A964BTW6"/>
<evidence type="ECO:0000256" key="4">
    <source>
        <dbReference type="ARBA" id="ARBA00022989"/>
    </source>
</evidence>
<dbReference type="GO" id="GO:0016020">
    <property type="term" value="C:membrane"/>
    <property type="evidence" value="ECO:0007669"/>
    <property type="project" value="UniProtKB-SubCell"/>
</dbReference>
<feature type="transmembrane region" description="Helical" evidence="6">
    <location>
        <begin position="232"/>
        <end position="256"/>
    </location>
</feature>
<keyword evidence="3 6" id="KW-0812">Transmembrane</keyword>
<feature type="transmembrane region" description="Helical" evidence="6">
    <location>
        <begin position="26"/>
        <end position="43"/>
    </location>
</feature>
<dbReference type="PANTHER" id="PTHR21716:SF62">
    <property type="entry name" value="TRANSPORT PROTEIN YDBI-RELATED"/>
    <property type="match status" value="1"/>
</dbReference>
<dbReference type="EMBL" id="JADWDC010000064">
    <property type="protein sequence ID" value="MCC0179049.1"/>
    <property type="molecule type" value="Genomic_DNA"/>
</dbReference>
<evidence type="ECO:0000256" key="6">
    <source>
        <dbReference type="SAM" id="Phobius"/>
    </source>
</evidence>
<evidence type="ECO:0000313" key="8">
    <source>
        <dbReference type="Proteomes" id="UP000729733"/>
    </source>
</evidence>
<feature type="transmembrane region" description="Helical" evidence="6">
    <location>
        <begin position="55"/>
        <end position="76"/>
    </location>
</feature>
<keyword evidence="4 6" id="KW-1133">Transmembrane helix</keyword>
<dbReference type="Proteomes" id="UP000729733">
    <property type="component" value="Unassembled WGS sequence"/>
</dbReference>
<dbReference type="InterPro" id="IPR002549">
    <property type="entry name" value="AI-2E-like"/>
</dbReference>
<dbReference type="GO" id="GO:0055085">
    <property type="term" value="P:transmembrane transport"/>
    <property type="evidence" value="ECO:0007669"/>
    <property type="project" value="TreeGrafter"/>
</dbReference>
<organism evidence="7 8">
    <name type="scientific">Waterburya agarophytonicola KI4</name>
    <dbReference type="NCBI Taxonomy" id="2874699"/>
    <lineage>
        <taxon>Bacteria</taxon>
        <taxon>Bacillati</taxon>
        <taxon>Cyanobacteriota</taxon>
        <taxon>Cyanophyceae</taxon>
        <taxon>Pleurocapsales</taxon>
        <taxon>Hyellaceae</taxon>
        <taxon>Waterburya</taxon>
        <taxon>Waterburya agarophytonicola</taxon>
    </lineage>
</organism>
<evidence type="ECO:0000313" key="7">
    <source>
        <dbReference type="EMBL" id="MCC0179049.1"/>
    </source>
</evidence>
<evidence type="ECO:0000256" key="2">
    <source>
        <dbReference type="ARBA" id="ARBA00009773"/>
    </source>
</evidence>
<name>A0A964BTW6_9CYAN</name>
<comment type="similarity">
    <text evidence="2">Belongs to the autoinducer-2 exporter (AI-2E) (TC 2.A.86) family.</text>
</comment>
<evidence type="ECO:0000256" key="3">
    <source>
        <dbReference type="ARBA" id="ARBA00022692"/>
    </source>
</evidence>
<sequence>MNFGTWIGLIVFFISLYVLWQIKQLLLLLFTGIVLATSLNILVKSFQKRGMKRIHAVLLSAFSLILVAVGCIWIVVPPFIDQFQALGRLVPQGIEKLNTWLDFLSERLDPRIISFLPDTEELNKQLQPLIQQFLGGGLTVFYNSLGVLLGTLLLLAITLMLLADPESYRKGFIRLFPAFYRRRVDRILDLCGEGLEGWLVGILFNMVVIAVLSFVCLLILGIPLALSQAMLAGVMTFIPNIGPTLSVLSPMAIALTTDEPWKAFVVLILYIIIQQVESNILTPIVMSQQVSLLPAVTLLSQLFFATFFGFLGLLLSLPLTVVGQIWFKEVIVKDVLDNWQFSLAGDRRSGKQEEE</sequence>
<feature type="transmembrane region" description="Helical" evidence="6">
    <location>
        <begin position="5"/>
        <end position="20"/>
    </location>
</feature>
<gene>
    <name evidence="7" type="ORF">I4641_18940</name>
</gene>
<protein>
    <submittedName>
        <fullName evidence="7">AI-2E family transporter</fullName>
    </submittedName>
</protein>
<evidence type="ECO:0000256" key="1">
    <source>
        <dbReference type="ARBA" id="ARBA00004141"/>
    </source>
</evidence>
<dbReference type="RefSeq" id="WP_229642151.1">
    <property type="nucleotide sequence ID" value="NZ_JADWDC010000064.1"/>
</dbReference>
<comment type="subcellular location">
    <subcellularLocation>
        <location evidence="1">Membrane</location>
        <topology evidence="1">Multi-pass membrane protein</topology>
    </subcellularLocation>
</comment>
<comment type="caution">
    <text evidence="7">The sequence shown here is derived from an EMBL/GenBank/DDBJ whole genome shotgun (WGS) entry which is preliminary data.</text>
</comment>
<dbReference type="Pfam" id="PF01594">
    <property type="entry name" value="AI-2E_transport"/>
    <property type="match status" value="1"/>
</dbReference>
<reference evidence="7" key="1">
    <citation type="journal article" date="2021" name="Antonie Van Leeuwenhoek">
        <title>Draft genome and description of Waterburya agarophytonicola gen. nov. sp. nov. (Pleurocapsales, Cyanobacteria): a seaweed symbiont.</title>
        <authorList>
            <person name="Bonthond G."/>
            <person name="Shalygin S."/>
            <person name="Bayer T."/>
            <person name="Weinberger F."/>
        </authorList>
    </citation>
    <scope>NUCLEOTIDE SEQUENCE</scope>
    <source>
        <strain evidence="7">KI4</strain>
    </source>
</reference>
<feature type="transmembrane region" description="Helical" evidence="6">
    <location>
        <begin position="263"/>
        <end position="282"/>
    </location>
</feature>
<proteinExistence type="inferred from homology"/>
<keyword evidence="8" id="KW-1185">Reference proteome</keyword>
<keyword evidence="5 6" id="KW-0472">Membrane</keyword>
<dbReference type="PANTHER" id="PTHR21716">
    <property type="entry name" value="TRANSMEMBRANE PROTEIN"/>
    <property type="match status" value="1"/>
</dbReference>